<dbReference type="Proteomes" id="UP000321570">
    <property type="component" value="Unassembled WGS sequence"/>
</dbReference>
<feature type="non-terminal residue" evidence="2">
    <location>
        <position position="172"/>
    </location>
</feature>
<dbReference type="Pfam" id="PF18997">
    <property type="entry name" value="DUF5727"/>
    <property type="match status" value="1"/>
</dbReference>
<proteinExistence type="predicted"/>
<gene>
    <name evidence="2" type="ORF">WMSIL1_LOCUS13878</name>
</gene>
<evidence type="ECO:0000259" key="1">
    <source>
        <dbReference type="Pfam" id="PF18997"/>
    </source>
</evidence>
<keyword evidence="3" id="KW-1185">Reference proteome</keyword>
<sequence>MIGTAKVYCELLPDRTVITLDEFPEYGLLELANYIEDYTVYFAEDCKFPSPNDGDIIVEKSIPLYRFLAGKTKEKVVFAMKGTNYKWISLRREDSTICEWEDSIPETGECANLIVDKVNDLIIYRATFSKTDGKDYDTYIWGRANDVISVTLDWTHTGEAPEVEVCHIQDEQ</sequence>
<protein>
    <recommendedName>
        <fullName evidence="1">DUF5727 domain-containing protein</fullName>
    </recommendedName>
</protein>
<evidence type="ECO:0000313" key="3">
    <source>
        <dbReference type="Proteomes" id="UP000321570"/>
    </source>
</evidence>
<organism evidence="2 3">
    <name type="scientific">Hymenolepis diminuta</name>
    <name type="common">Rat tapeworm</name>
    <dbReference type="NCBI Taxonomy" id="6216"/>
    <lineage>
        <taxon>Eukaryota</taxon>
        <taxon>Metazoa</taxon>
        <taxon>Spiralia</taxon>
        <taxon>Lophotrochozoa</taxon>
        <taxon>Platyhelminthes</taxon>
        <taxon>Cestoda</taxon>
        <taxon>Eucestoda</taxon>
        <taxon>Cyclophyllidea</taxon>
        <taxon>Hymenolepididae</taxon>
        <taxon>Hymenolepis</taxon>
    </lineage>
</organism>
<dbReference type="EMBL" id="CABIJS010000699">
    <property type="protein sequence ID" value="VUZ56141.1"/>
    <property type="molecule type" value="Genomic_DNA"/>
</dbReference>
<dbReference type="InterPro" id="IPR043785">
    <property type="entry name" value="DUF5727"/>
</dbReference>
<dbReference type="AlphaFoldDB" id="A0A564Z9F3"/>
<accession>A0A564Z9F3</accession>
<reference evidence="2 3" key="1">
    <citation type="submission" date="2019-07" db="EMBL/GenBank/DDBJ databases">
        <authorList>
            <person name="Jastrzebski P J."/>
            <person name="Paukszto L."/>
            <person name="Jastrzebski P J."/>
        </authorList>
    </citation>
    <scope>NUCLEOTIDE SEQUENCE [LARGE SCALE GENOMIC DNA]</scope>
    <source>
        <strain evidence="2 3">WMS-il1</strain>
    </source>
</reference>
<evidence type="ECO:0000313" key="2">
    <source>
        <dbReference type="EMBL" id="VUZ56141.1"/>
    </source>
</evidence>
<feature type="domain" description="DUF5727" evidence="1">
    <location>
        <begin position="9"/>
        <end position="167"/>
    </location>
</feature>
<name>A0A564Z9F3_HYMDI</name>